<dbReference type="AlphaFoldDB" id="A0AAU1IAA5"/>
<evidence type="ECO:0000256" key="1">
    <source>
        <dbReference type="SAM" id="Phobius"/>
    </source>
</evidence>
<feature type="transmembrane region" description="Helical" evidence="1">
    <location>
        <begin position="12"/>
        <end position="35"/>
    </location>
</feature>
<dbReference type="EMBL" id="CP108140">
    <property type="protein sequence ID" value="WTP91726.1"/>
    <property type="molecule type" value="Genomic_DNA"/>
</dbReference>
<evidence type="ECO:0000313" key="2">
    <source>
        <dbReference type="EMBL" id="WTP91726.1"/>
    </source>
</evidence>
<keyword evidence="1" id="KW-1133">Transmembrane helix</keyword>
<feature type="transmembrane region" description="Helical" evidence="1">
    <location>
        <begin position="88"/>
        <end position="105"/>
    </location>
</feature>
<gene>
    <name evidence="2" type="ORF">OG477_43815</name>
</gene>
<organism evidence="2">
    <name type="scientific">Streptomyces sp. NBC_00180</name>
    <dbReference type="NCBI Taxonomy" id="2903632"/>
    <lineage>
        <taxon>Bacteria</taxon>
        <taxon>Bacillati</taxon>
        <taxon>Actinomycetota</taxon>
        <taxon>Actinomycetes</taxon>
        <taxon>Kitasatosporales</taxon>
        <taxon>Streptomycetaceae</taxon>
        <taxon>Streptomyces</taxon>
    </lineage>
</organism>
<keyword evidence="1" id="KW-0812">Transmembrane</keyword>
<protein>
    <submittedName>
        <fullName evidence="2">Uncharacterized protein</fullName>
    </submittedName>
</protein>
<reference evidence="2" key="1">
    <citation type="submission" date="2022-10" db="EMBL/GenBank/DDBJ databases">
        <title>The complete genomes of actinobacterial strains from the NBC collection.</title>
        <authorList>
            <person name="Joergensen T.S."/>
            <person name="Alvarez Arevalo M."/>
            <person name="Sterndorff E.B."/>
            <person name="Faurdal D."/>
            <person name="Vuksanovic O."/>
            <person name="Mourched A.-S."/>
            <person name="Charusanti P."/>
            <person name="Shaw S."/>
            <person name="Blin K."/>
            <person name="Weber T."/>
        </authorList>
    </citation>
    <scope>NUCLEOTIDE SEQUENCE</scope>
    <source>
        <strain evidence="2">NBC 00180</strain>
    </source>
</reference>
<sequence length="116" mass="12506">MTALSSSRSRRLATAASIITGTAVAAGLVLMTFMVSLPEAWWPRTGAAFAATGDRHDDPCELIVGPAKDYCERGTTTTHTAQARDDRAVWRLVPATAALGALVVWRQRRPTGRGRR</sequence>
<proteinExistence type="predicted"/>
<name>A0AAU1IAA5_9ACTN</name>
<accession>A0AAU1IAA5</accession>
<keyword evidence="1" id="KW-0472">Membrane</keyword>